<dbReference type="PANTHER" id="PTHR31111:SF43">
    <property type="entry name" value="F-BOX ASSOCIATED UBIQUITINATION EFFECTOR FAMILY PROTEIN"/>
    <property type="match status" value="1"/>
</dbReference>
<accession>A0A078FQ16</accession>
<gene>
    <name evidence="2" type="primary">BnaC05g01150D</name>
    <name evidence="2" type="ORF">GSBRNA2T00085432001</name>
</gene>
<dbReference type="InterPro" id="IPR001810">
    <property type="entry name" value="F-box_dom"/>
</dbReference>
<dbReference type="Proteomes" id="UP000028999">
    <property type="component" value="Unassembled WGS sequence"/>
</dbReference>
<dbReference type="Pfam" id="PF00646">
    <property type="entry name" value="F-box"/>
    <property type="match status" value="1"/>
</dbReference>
<dbReference type="SUPFAM" id="SSF81383">
    <property type="entry name" value="F-box domain"/>
    <property type="match status" value="1"/>
</dbReference>
<name>A0A078FQ16_BRANA</name>
<organism evidence="2 3">
    <name type="scientific">Brassica napus</name>
    <name type="common">Rape</name>
    <dbReference type="NCBI Taxonomy" id="3708"/>
    <lineage>
        <taxon>Eukaryota</taxon>
        <taxon>Viridiplantae</taxon>
        <taxon>Streptophyta</taxon>
        <taxon>Embryophyta</taxon>
        <taxon>Tracheophyta</taxon>
        <taxon>Spermatophyta</taxon>
        <taxon>Magnoliopsida</taxon>
        <taxon>eudicotyledons</taxon>
        <taxon>Gunneridae</taxon>
        <taxon>Pentapetalae</taxon>
        <taxon>rosids</taxon>
        <taxon>malvids</taxon>
        <taxon>Brassicales</taxon>
        <taxon>Brassicaceae</taxon>
        <taxon>Brassiceae</taxon>
        <taxon>Brassica</taxon>
    </lineage>
</organism>
<dbReference type="EMBL" id="LK032052">
    <property type="protein sequence ID" value="CDY15236.1"/>
    <property type="molecule type" value="Genomic_DNA"/>
</dbReference>
<dbReference type="PaxDb" id="3708-A0A078FQ16"/>
<dbReference type="InterPro" id="IPR013187">
    <property type="entry name" value="F-box-assoc_dom_typ3"/>
</dbReference>
<dbReference type="NCBIfam" id="TIGR01640">
    <property type="entry name" value="F_box_assoc_1"/>
    <property type="match status" value="1"/>
</dbReference>
<dbReference type="AlphaFoldDB" id="A0A078FQ16"/>
<sequence>MERREEQAEDGERIIQYKEEDSICKLLEVELIPLDLIHDIVLRLPAKSAVRFRCVSKLWAFIITRPDFITSFAFMSSSRLRLLVCIKTSDKRRLFVSLPQHEHPHTSYSDVERYQMDPPEFDTGNYEPYSESVHGLICCGNFMGETVVWNPSMRQHVTLPEPAEFRFKSYFLGYDPVEDKYKVFCITSSSNNDPIVFTLGPQESWRVIKNSPKHYTPRWPMGHRGVCINGHAYYEASICFEVDAITQWEVVLVSFDVRYEKFRIIRKPDDPKLCPLLLNYQGKLAWVCEDRDEKKLVSSLRFWILEDEEKQEWSLRDYLMPFQICPRRDPIWRVYLSLDGVTQDTGEFIYSTARFEAIYVIYYDPKTNLTRRVLYEGVEYEEYEEYSGSETFEVHLYPNHSESLMSLENVPRYVSPINWNQ</sequence>
<dbReference type="SMART" id="SM00256">
    <property type="entry name" value="FBOX"/>
    <property type="match status" value="1"/>
</dbReference>
<evidence type="ECO:0000313" key="2">
    <source>
        <dbReference type="EMBL" id="CDY15236.1"/>
    </source>
</evidence>
<reference evidence="2 3" key="1">
    <citation type="journal article" date="2014" name="Science">
        <title>Plant genetics. Early allopolyploid evolution in the post-Neolithic Brassica napus oilseed genome.</title>
        <authorList>
            <person name="Chalhoub B."/>
            <person name="Denoeud F."/>
            <person name="Liu S."/>
            <person name="Parkin I.A."/>
            <person name="Tang H."/>
            <person name="Wang X."/>
            <person name="Chiquet J."/>
            <person name="Belcram H."/>
            <person name="Tong C."/>
            <person name="Samans B."/>
            <person name="Correa M."/>
            <person name="Da Silva C."/>
            <person name="Just J."/>
            <person name="Falentin C."/>
            <person name="Koh C.S."/>
            <person name="Le Clainche I."/>
            <person name="Bernard M."/>
            <person name="Bento P."/>
            <person name="Noel B."/>
            <person name="Labadie K."/>
            <person name="Alberti A."/>
            <person name="Charles M."/>
            <person name="Arnaud D."/>
            <person name="Guo H."/>
            <person name="Daviaud C."/>
            <person name="Alamery S."/>
            <person name="Jabbari K."/>
            <person name="Zhao M."/>
            <person name="Edger P.P."/>
            <person name="Chelaifa H."/>
            <person name="Tack D."/>
            <person name="Lassalle G."/>
            <person name="Mestiri I."/>
            <person name="Schnel N."/>
            <person name="Le Paslier M.C."/>
            <person name="Fan G."/>
            <person name="Renault V."/>
            <person name="Bayer P.E."/>
            <person name="Golicz A.A."/>
            <person name="Manoli S."/>
            <person name="Lee T.H."/>
            <person name="Thi V.H."/>
            <person name="Chalabi S."/>
            <person name="Hu Q."/>
            <person name="Fan C."/>
            <person name="Tollenaere R."/>
            <person name="Lu Y."/>
            <person name="Battail C."/>
            <person name="Shen J."/>
            <person name="Sidebottom C.H."/>
            <person name="Wang X."/>
            <person name="Canaguier A."/>
            <person name="Chauveau A."/>
            <person name="Berard A."/>
            <person name="Deniot G."/>
            <person name="Guan M."/>
            <person name="Liu Z."/>
            <person name="Sun F."/>
            <person name="Lim Y.P."/>
            <person name="Lyons E."/>
            <person name="Town C.D."/>
            <person name="Bancroft I."/>
            <person name="Wang X."/>
            <person name="Meng J."/>
            <person name="Ma J."/>
            <person name="Pires J.C."/>
            <person name="King G.J."/>
            <person name="Brunel D."/>
            <person name="Delourme R."/>
            <person name="Renard M."/>
            <person name="Aury J.M."/>
            <person name="Adams K.L."/>
            <person name="Batley J."/>
            <person name="Snowdon R.J."/>
            <person name="Tost J."/>
            <person name="Edwards D."/>
            <person name="Zhou Y."/>
            <person name="Hua W."/>
            <person name="Sharpe A.G."/>
            <person name="Paterson A.H."/>
            <person name="Guan C."/>
            <person name="Wincker P."/>
        </authorList>
    </citation>
    <scope>NUCLEOTIDE SEQUENCE [LARGE SCALE GENOMIC DNA]</scope>
    <source>
        <strain evidence="3">cv. Darmor-bzh</strain>
    </source>
</reference>
<dbReference type="Pfam" id="PF08268">
    <property type="entry name" value="FBA_3"/>
    <property type="match status" value="1"/>
</dbReference>
<dbReference type="InterPro" id="IPR017451">
    <property type="entry name" value="F-box-assoc_interact_dom"/>
</dbReference>
<dbReference type="Gramene" id="CDY15236">
    <property type="protein sequence ID" value="CDY15236"/>
    <property type="gene ID" value="GSBRNA2T00085432001"/>
</dbReference>
<dbReference type="InterPro" id="IPR036047">
    <property type="entry name" value="F-box-like_dom_sf"/>
</dbReference>
<proteinExistence type="predicted"/>
<evidence type="ECO:0000313" key="3">
    <source>
        <dbReference type="Proteomes" id="UP000028999"/>
    </source>
</evidence>
<evidence type="ECO:0000259" key="1">
    <source>
        <dbReference type="SMART" id="SM00256"/>
    </source>
</evidence>
<dbReference type="OMA" id="QICPRRD"/>
<dbReference type="STRING" id="3708.A0A078FQ16"/>
<protein>
    <submittedName>
        <fullName evidence="2">BnaC05g01150D protein</fullName>
    </submittedName>
</protein>
<keyword evidence="3" id="KW-1185">Reference proteome</keyword>
<feature type="domain" description="F-box" evidence="1">
    <location>
        <begin position="32"/>
        <end position="72"/>
    </location>
</feature>
<dbReference type="PANTHER" id="PTHR31111">
    <property type="entry name" value="BNAA05G37150D PROTEIN-RELATED"/>
    <property type="match status" value="1"/>
</dbReference>